<protein>
    <submittedName>
        <fullName evidence="1">Heat shock protein HslJ</fullName>
    </submittedName>
</protein>
<keyword evidence="2" id="KW-1185">Reference proteome</keyword>
<comment type="caution">
    <text evidence="1">The sequence shown here is derived from an EMBL/GenBank/DDBJ whole genome shotgun (WGS) entry which is preliminary data.</text>
</comment>
<keyword evidence="1" id="KW-0346">Stress response</keyword>
<dbReference type="EMBL" id="JAVDTF010000002">
    <property type="protein sequence ID" value="MDR6784177.1"/>
    <property type="molecule type" value="Genomic_DNA"/>
</dbReference>
<evidence type="ECO:0000313" key="2">
    <source>
        <dbReference type="Proteomes" id="UP001246858"/>
    </source>
</evidence>
<organism evidence="1 2">
    <name type="scientific">Pedobacter africanus</name>
    <dbReference type="NCBI Taxonomy" id="151894"/>
    <lineage>
        <taxon>Bacteria</taxon>
        <taxon>Pseudomonadati</taxon>
        <taxon>Bacteroidota</taxon>
        <taxon>Sphingobacteriia</taxon>
        <taxon>Sphingobacteriales</taxon>
        <taxon>Sphingobacteriaceae</taxon>
        <taxon>Pedobacter</taxon>
    </lineage>
</organism>
<dbReference type="Proteomes" id="UP001246858">
    <property type="component" value="Unassembled WGS sequence"/>
</dbReference>
<accession>A0ACC6KYG0</accession>
<proteinExistence type="predicted"/>
<gene>
    <name evidence="1" type="ORF">J2X78_002742</name>
</gene>
<evidence type="ECO:0000313" key="1">
    <source>
        <dbReference type="EMBL" id="MDR6784177.1"/>
    </source>
</evidence>
<sequence>MKKIIFLILISISGLTACNTMKQNQSSGKLTGDWVLNYITGPRIAFDGLFPNDKPTINFKENPEIISGNTSCNGFSCKLTIKGNSMSVSQPGPMTMRYCEGGGEKVFLDMLQKVTGYDVQGNTLVMLQGDIVVMRYTKK</sequence>
<reference evidence="1" key="1">
    <citation type="submission" date="2023-07" db="EMBL/GenBank/DDBJ databases">
        <title>Sorghum-associated microbial communities from plants grown in Nebraska, USA.</title>
        <authorList>
            <person name="Schachtman D."/>
        </authorList>
    </citation>
    <scope>NUCLEOTIDE SEQUENCE</scope>
    <source>
        <strain evidence="1">2697</strain>
    </source>
</reference>
<name>A0ACC6KYG0_9SPHI</name>